<dbReference type="PANTHER" id="PTHR16650">
    <property type="entry name" value="C21ORF13-RELATED"/>
    <property type="match status" value="1"/>
</dbReference>
<evidence type="ECO:0000259" key="5">
    <source>
        <dbReference type="Pfam" id="PF15619"/>
    </source>
</evidence>
<feature type="region of interest" description="Disordered" evidence="4">
    <location>
        <begin position="449"/>
        <end position="500"/>
    </location>
</feature>
<dbReference type="RefSeq" id="XP_015606142.1">
    <property type="nucleotide sequence ID" value="XM_015750656.2"/>
</dbReference>
<evidence type="ECO:0000313" key="6">
    <source>
        <dbReference type="Proteomes" id="UP000694920"/>
    </source>
</evidence>
<feature type="compositionally biased region" description="Basic and acidic residues" evidence="4">
    <location>
        <begin position="856"/>
        <end position="872"/>
    </location>
</feature>
<evidence type="ECO:0000256" key="4">
    <source>
        <dbReference type="SAM" id="MobiDB-lite"/>
    </source>
</evidence>
<reference evidence="7" key="1">
    <citation type="submission" date="2025-08" db="UniProtKB">
        <authorList>
            <consortium name="RefSeq"/>
        </authorList>
    </citation>
    <scope>IDENTIFICATION</scope>
</reference>
<dbReference type="InterPro" id="IPR026188">
    <property type="entry name" value="Lebercilin-like"/>
</dbReference>
<feature type="compositionally biased region" description="Basic and acidic residues" evidence="4">
    <location>
        <begin position="468"/>
        <end position="479"/>
    </location>
</feature>
<dbReference type="GO" id="GO:0042073">
    <property type="term" value="P:intraciliary transport"/>
    <property type="evidence" value="ECO:0007669"/>
    <property type="project" value="TreeGrafter"/>
</dbReference>
<dbReference type="GO" id="GO:0005930">
    <property type="term" value="C:axoneme"/>
    <property type="evidence" value="ECO:0007669"/>
    <property type="project" value="TreeGrafter"/>
</dbReference>
<dbReference type="AlphaFoldDB" id="A0AAJ7FSK7"/>
<feature type="domain" description="Lebercilin" evidence="5">
    <location>
        <begin position="83"/>
        <end position="274"/>
    </location>
</feature>
<feature type="coiled-coil region" evidence="3">
    <location>
        <begin position="94"/>
        <end position="273"/>
    </location>
</feature>
<proteinExistence type="inferred from homology"/>
<organism evidence="6 7">
    <name type="scientific">Cephus cinctus</name>
    <name type="common">Wheat stem sawfly</name>
    <dbReference type="NCBI Taxonomy" id="211228"/>
    <lineage>
        <taxon>Eukaryota</taxon>
        <taxon>Metazoa</taxon>
        <taxon>Ecdysozoa</taxon>
        <taxon>Arthropoda</taxon>
        <taxon>Hexapoda</taxon>
        <taxon>Insecta</taxon>
        <taxon>Pterygota</taxon>
        <taxon>Neoptera</taxon>
        <taxon>Endopterygota</taxon>
        <taxon>Hymenoptera</taxon>
        <taxon>Cephoidea</taxon>
        <taxon>Cephidae</taxon>
        <taxon>Cephus</taxon>
    </lineage>
</organism>
<dbReference type="PANTHER" id="PTHR16650:SF6">
    <property type="entry name" value="GH21622P"/>
    <property type="match status" value="1"/>
</dbReference>
<feature type="compositionally biased region" description="Basic and acidic residues" evidence="4">
    <location>
        <begin position="378"/>
        <end position="390"/>
    </location>
</feature>
<feature type="compositionally biased region" description="Acidic residues" evidence="4">
    <location>
        <begin position="480"/>
        <end position="489"/>
    </location>
</feature>
<feature type="region of interest" description="Disordered" evidence="4">
    <location>
        <begin position="365"/>
        <end position="406"/>
    </location>
</feature>
<dbReference type="Proteomes" id="UP000694920">
    <property type="component" value="Unplaced"/>
</dbReference>
<dbReference type="KEGG" id="ccin:107272949"/>
<dbReference type="Pfam" id="PF15619">
    <property type="entry name" value="Lebercilin"/>
    <property type="match status" value="1"/>
</dbReference>
<name>A0AAJ7FSK7_CEPCN</name>
<keyword evidence="6" id="KW-1185">Reference proteome</keyword>
<comment type="similarity">
    <text evidence="1">Belongs to the LCA5 family.</text>
</comment>
<evidence type="ECO:0000256" key="1">
    <source>
        <dbReference type="ARBA" id="ARBA00010229"/>
    </source>
</evidence>
<evidence type="ECO:0000313" key="7">
    <source>
        <dbReference type="RefSeq" id="XP_015606142.1"/>
    </source>
</evidence>
<dbReference type="GeneID" id="107272949"/>
<evidence type="ECO:0000256" key="2">
    <source>
        <dbReference type="ARBA" id="ARBA00023054"/>
    </source>
</evidence>
<feature type="compositionally biased region" description="Polar residues" evidence="4">
    <location>
        <begin position="367"/>
        <end position="377"/>
    </location>
</feature>
<protein>
    <submittedName>
        <fullName evidence="7">Lebercilin</fullName>
    </submittedName>
</protein>
<sequence>MQTEVPTLPVVCLDGLKRSARKQNNGTRSSSVAVKNHSPCKSAAYLVSNRKQLHPLLGGPYKNTVRIYSLSEPLKTGSKSAIGQRVMSAKMLRVKQLQNQLADAHYHLNELANENRLLKALQKRQDCALRRYEGTNAELPRIINSHHEELRVLQTKYKKLKAQHKETCDLLKEKENELHSLQTQNKHLLQLSKDRNLGEREKLQMQVSDLNHRINLQQDTIQTLNRKLTLETKSLKHQLNLEVARHRETQKHLQESLEKLKTLEDLLDNRERRLYYSGQLPVFHKPKNMGSQSLTNLAERSNAIKTARTKGQNTDNDLLPILAESESMDHVKFGKTIPTSTADLLPLSPKTETMANLHRVRKFRLQKASSNRDVSTTRSKEKSNERRIEENGESAEVLNSGGTRNFADMMAQREANDYERELRRFEENYEKRKGHGIYKLPKELKKEYGYSSSDTDSEETNKAQDPSSKSKELHARLIDNEEESSDIDDNNDKRRTPRFFNNDTNHERFINQEIIFSHESLSKLSKSSIRQIYGNFEHKTEKRYASISESESELEMESGLKEDGEKCKFLLRPVQDDNMVKSEKNNLMEEFFKYDINVAESESEVDKEELGNTQTGLENVKQKSKNFDMGQESVSRDTYDNGHQRLMDITKSWSELQDKIMKEREISERQLKALENNAEDSSLKVKAKDSLFFNDNIHTDKMSLSDLSVLEYNAADKESHFNKVDKAKQFVTQENMNVTVEANTYKSNELLESPIESGEGNAETAPKDDFEKVLESKARNFKNSEADESYLNKIEEELSKIDSVQGKLSSLTAESDRKDCVNYILKSSIEIREKLNDSIKTENLQKLLENAQHVSDATEGKSSKGHKDEMSKEGNSLSYNKEKLLAAMKAIDDNENIEFLDNQKSRRSSISNRSQITENLYRGLPSHAKKKDDLMKEIFGDVKVESKMRNGCSKLH</sequence>
<feature type="coiled-coil region" evidence="3">
    <location>
        <begin position="408"/>
        <end position="435"/>
    </location>
</feature>
<accession>A0AAJ7FSK7</accession>
<gene>
    <name evidence="7" type="primary">LOC107272949</name>
</gene>
<feature type="coiled-coil region" evidence="3">
    <location>
        <begin position="657"/>
        <end position="684"/>
    </location>
</feature>
<keyword evidence="2 3" id="KW-0175">Coiled coil</keyword>
<evidence type="ECO:0000256" key="3">
    <source>
        <dbReference type="SAM" id="Coils"/>
    </source>
</evidence>
<feature type="region of interest" description="Disordered" evidence="4">
    <location>
        <begin position="852"/>
        <end position="877"/>
    </location>
</feature>
<dbReference type="InterPro" id="IPR028933">
    <property type="entry name" value="Lebercilin_dom"/>
</dbReference>